<name>A0A212JI36_9BACT</name>
<protein>
    <submittedName>
        <fullName evidence="1">Uncharacterized protein</fullName>
    </submittedName>
</protein>
<dbReference type="RefSeq" id="WP_227118277.1">
    <property type="nucleotide sequence ID" value="NZ_LT598928.1"/>
</dbReference>
<accession>A0A212JI36</accession>
<gene>
    <name evidence="1" type="ORF">KM92DES2_11152</name>
</gene>
<evidence type="ECO:0000313" key="1">
    <source>
        <dbReference type="EMBL" id="SBV99098.1"/>
    </source>
</evidence>
<dbReference type="EMBL" id="FLUP01000001">
    <property type="protein sequence ID" value="SBV99098.1"/>
    <property type="molecule type" value="Genomic_DNA"/>
</dbReference>
<proteinExistence type="predicted"/>
<organism evidence="1">
    <name type="scientific">uncultured Desulfovibrio sp</name>
    <dbReference type="NCBI Taxonomy" id="167968"/>
    <lineage>
        <taxon>Bacteria</taxon>
        <taxon>Pseudomonadati</taxon>
        <taxon>Thermodesulfobacteriota</taxon>
        <taxon>Desulfovibrionia</taxon>
        <taxon>Desulfovibrionales</taxon>
        <taxon>Desulfovibrionaceae</taxon>
        <taxon>Desulfovibrio</taxon>
        <taxon>environmental samples</taxon>
    </lineage>
</organism>
<reference evidence="1" key="1">
    <citation type="submission" date="2016-04" db="EMBL/GenBank/DDBJ databases">
        <authorList>
            <person name="Evans L.H."/>
            <person name="Alamgir A."/>
            <person name="Owens N."/>
            <person name="Weber N.D."/>
            <person name="Virtaneva K."/>
            <person name="Barbian K."/>
            <person name="Babar A."/>
            <person name="Rosenke K."/>
        </authorList>
    </citation>
    <scope>NUCLEOTIDE SEQUENCE</scope>
    <source>
        <strain evidence="1">92-2</strain>
    </source>
</reference>
<dbReference type="AlphaFoldDB" id="A0A212JI36"/>
<sequence>MPLSDHLELMQRLCAKAGQDHECPFEKHFRSGIMSLKEFSTDYDAIVDEHNPFYQEFTKYLKQDALETDDLFSLFECLVIFIRMRQMARSGLELSLREQSVLDYFESCGEWASRDDTLVSNWYWKQLPGKQRNH</sequence>